<sequence length="292" mass="31802">MPLKHLLLIFLVIFSWGFSYVATKVGLMELPPFLFATLRFAILIIPALFIPFPKTKLSGLILFSLSMVFAQFALLFLAIKLGMPAGLASLVMQSQAFLTIIMGSLFLKETIKPTTLVGLFIAVLGLTVIGCDTSTNMTMVGLIFTLLSALSWAIGNILIKKLQPINNLSLTVWGSVLSVIPLALSSLIFEGIDTITLSLSNLTWAGILSILYLGFIASLLAYTLWARMLSYYATNLIAPFSLLVPIIGMSSTAFFLHEHLTVFEVIGAAIILLGLSINVFGSRIMRFIKSAQ</sequence>
<keyword evidence="3 5" id="KW-1133">Transmembrane helix</keyword>
<dbReference type="InterPro" id="IPR037185">
    <property type="entry name" value="EmrE-like"/>
</dbReference>
<dbReference type="Proteomes" id="UP000273143">
    <property type="component" value="Chromosome"/>
</dbReference>
<feature type="transmembrane region" description="Helical" evidence="5">
    <location>
        <begin position="201"/>
        <end position="224"/>
    </location>
</feature>
<accession>A0A3Q9JJP4</accession>
<feature type="transmembrane region" description="Helical" evidence="5">
    <location>
        <begin position="137"/>
        <end position="158"/>
    </location>
</feature>
<feature type="domain" description="EamA" evidence="6">
    <location>
        <begin position="6"/>
        <end position="129"/>
    </location>
</feature>
<dbReference type="InterPro" id="IPR050638">
    <property type="entry name" value="AA-Vitamin_Transporters"/>
</dbReference>
<evidence type="ECO:0000313" key="8">
    <source>
        <dbReference type="Proteomes" id="UP000273143"/>
    </source>
</evidence>
<dbReference type="PANTHER" id="PTHR32322">
    <property type="entry name" value="INNER MEMBRANE TRANSPORTER"/>
    <property type="match status" value="1"/>
</dbReference>
<keyword evidence="8" id="KW-1185">Reference proteome</keyword>
<dbReference type="RefSeq" id="WP_127163928.1">
    <property type="nucleotide sequence ID" value="NZ_CP029822.1"/>
</dbReference>
<comment type="subcellular location">
    <subcellularLocation>
        <location evidence="1">Membrane</location>
        <topology evidence="1">Multi-pass membrane protein</topology>
    </subcellularLocation>
</comment>
<dbReference type="InterPro" id="IPR000620">
    <property type="entry name" value="EamA_dom"/>
</dbReference>
<evidence type="ECO:0000256" key="4">
    <source>
        <dbReference type="ARBA" id="ARBA00023136"/>
    </source>
</evidence>
<keyword evidence="2 5" id="KW-0812">Transmembrane</keyword>
<reference evidence="8" key="1">
    <citation type="submission" date="2018-06" db="EMBL/GenBank/DDBJ databases">
        <title>Complete genome of Pseudomonas insecticola strain QZS01.</title>
        <authorList>
            <person name="Wang J."/>
            <person name="Su Q."/>
        </authorList>
    </citation>
    <scope>NUCLEOTIDE SEQUENCE [LARGE SCALE GENOMIC DNA]</scope>
    <source>
        <strain evidence="8">QZS01</strain>
    </source>
</reference>
<dbReference type="PANTHER" id="PTHR32322:SF9">
    <property type="entry name" value="AMINO-ACID METABOLITE EFFLUX PUMP-RELATED"/>
    <property type="match status" value="1"/>
</dbReference>
<evidence type="ECO:0000256" key="2">
    <source>
        <dbReference type="ARBA" id="ARBA00022692"/>
    </source>
</evidence>
<dbReference type="AlphaFoldDB" id="A0A3Q9JJP4"/>
<feature type="transmembrane region" description="Helical" evidence="5">
    <location>
        <begin position="59"/>
        <end position="79"/>
    </location>
</feature>
<feature type="transmembrane region" description="Helical" evidence="5">
    <location>
        <begin position="114"/>
        <end position="131"/>
    </location>
</feature>
<dbReference type="SUPFAM" id="SSF103481">
    <property type="entry name" value="Multidrug resistance efflux transporter EmrE"/>
    <property type="match status" value="2"/>
</dbReference>
<feature type="transmembrane region" description="Helical" evidence="5">
    <location>
        <begin position="170"/>
        <end position="189"/>
    </location>
</feature>
<evidence type="ECO:0000256" key="3">
    <source>
        <dbReference type="ARBA" id="ARBA00022989"/>
    </source>
</evidence>
<evidence type="ECO:0000256" key="5">
    <source>
        <dbReference type="SAM" id="Phobius"/>
    </source>
</evidence>
<gene>
    <name evidence="7" type="ORF">DM558_10365</name>
</gene>
<feature type="transmembrane region" description="Helical" evidence="5">
    <location>
        <begin position="85"/>
        <end position="107"/>
    </location>
</feature>
<evidence type="ECO:0000313" key="7">
    <source>
        <dbReference type="EMBL" id="AZS51148.1"/>
    </source>
</evidence>
<evidence type="ECO:0000259" key="6">
    <source>
        <dbReference type="Pfam" id="PF00892"/>
    </source>
</evidence>
<feature type="domain" description="EamA" evidence="6">
    <location>
        <begin position="140"/>
        <end position="278"/>
    </location>
</feature>
<feature type="transmembrane region" description="Helical" evidence="5">
    <location>
        <begin position="236"/>
        <end position="256"/>
    </location>
</feature>
<feature type="transmembrane region" description="Helical" evidence="5">
    <location>
        <begin position="33"/>
        <end position="52"/>
    </location>
</feature>
<dbReference type="KEGG" id="emo:DM558_10365"/>
<keyword evidence="4 5" id="KW-0472">Membrane</keyword>
<organism evidence="7 8">
    <name type="scientific">Entomomonas moraniae</name>
    <dbReference type="NCBI Taxonomy" id="2213226"/>
    <lineage>
        <taxon>Bacteria</taxon>
        <taxon>Pseudomonadati</taxon>
        <taxon>Pseudomonadota</taxon>
        <taxon>Gammaproteobacteria</taxon>
        <taxon>Pseudomonadales</taxon>
        <taxon>Pseudomonadaceae</taxon>
        <taxon>Entomomonas</taxon>
    </lineage>
</organism>
<feature type="transmembrane region" description="Helical" evidence="5">
    <location>
        <begin position="262"/>
        <end position="280"/>
    </location>
</feature>
<dbReference type="GO" id="GO:0016020">
    <property type="term" value="C:membrane"/>
    <property type="evidence" value="ECO:0007669"/>
    <property type="project" value="UniProtKB-SubCell"/>
</dbReference>
<dbReference type="EMBL" id="CP029822">
    <property type="protein sequence ID" value="AZS51148.1"/>
    <property type="molecule type" value="Genomic_DNA"/>
</dbReference>
<proteinExistence type="predicted"/>
<protein>
    <submittedName>
        <fullName evidence="7">O-acetylserine/cysteine exporter</fullName>
    </submittedName>
</protein>
<name>A0A3Q9JJP4_9GAMM</name>
<evidence type="ECO:0000256" key="1">
    <source>
        <dbReference type="ARBA" id="ARBA00004141"/>
    </source>
</evidence>
<dbReference type="Pfam" id="PF00892">
    <property type="entry name" value="EamA"/>
    <property type="match status" value="2"/>
</dbReference>